<evidence type="ECO:0000313" key="13">
    <source>
        <dbReference type="Proteomes" id="UP000260640"/>
    </source>
</evidence>
<evidence type="ECO:0000259" key="11">
    <source>
        <dbReference type="PROSITE" id="PS52039"/>
    </source>
</evidence>
<feature type="domain" description="Topo IA-type catalytic" evidence="11">
    <location>
        <begin position="102"/>
        <end position="531"/>
    </location>
</feature>
<protein>
    <recommendedName>
        <fullName evidence="3">DNA topoisomerase</fullName>
        <ecNumber evidence="3">5.6.2.1</ecNumber>
    </recommendedName>
    <alternativeName>
        <fullName evidence="10">Omega-protein</fullName>
    </alternativeName>
    <alternativeName>
        <fullName evidence="9">Relaxing enzyme</fullName>
    </alternativeName>
    <alternativeName>
        <fullName evidence="7">Swivelase</fullName>
    </alternativeName>
    <alternativeName>
        <fullName evidence="8">Untwisting enzyme</fullName>
    </alternativeName>
</protein>
<dbReference type="PANTHER" id="PTHR11390">
    <property type="entry name" value="PROKARYOTIC DNA TOPOISOMERASE"/>
    <property type="match status" value="1"/>
</dbReference>
<evidence type="ECO:0000256" key="9">
    <source>
        <dbReference type="ARBA" id="ARBA00032235"/>
    </source>
</evidence>
<dbReference type="SUPFAM" id="SSF56712">
    <property type="entry name" value="Prokaryotic type I DNA topoisomerase"/>
    <property type="match status" value="1"/>
</dbReference>
<accession>A0A3E4JH52</accession>
<evidence type="ECO:0000313" key="12">
    <source>
        <dbReference type="EMBL" id="RGJ82790.1"/>
    </source>
</evidence>
<dbReference type="InterPro" id="IPR000380">
    <property type="entry name" value="Topo_IA"/>
</dbReference>
<dbReference type="InterPro" id="IPR003601">
    <property type="entry name" value="Topo_IA_2"/>
</dbReference>
<dbReference type="AlphaFoldDB" id="A0A3E4JH52"/>
<sequence length="635" mass="70341">MERQALPLIPVPFRLVVRQVRTEEGYVTDPVATRQLEVLRGLLENADALVIATDAGREGELVSRDLLDYLGYRKPALRLWISSLTEKAILDGFKNLREDGDFDNLALAARARREADWILGVNASIALGIAAGMGNHSLGRVQTPTLALVCRRYLENRDFVPVSCFHLRTGVCKDGQKVLFTCPLRYERKEDAEKARASLKGKGRCTVLAVEKKEIMEEPPLPHDLTGLQREANTRLGMTAGQTLAVVQRLYERGCVSYPRTGCRHIPEDIFKQAPTLVASLKGHPRFGRHVERLLGKGLNPHAVDGDSVAGHHALLITGEMPEGLSPDEQNIYSLIAGRMLEAFSEGCVKEAIRVRADYGGMVFEAETSCVKYPGWRDIYNGPDMAEESTPLPQFHQGETLAVLETEILEDSTKPLPPFTEAGLLAAMENADGTADGESKKKITERCGLGTPGTRAGIIDLLVARRYVERIGNRLIPTEKGLEIYGIVGDKLIANAAMTAAWEEALREIEEGRLSTGKFMKGIHEYARKIVSELLALQVRNPGVTRCACPKCGTGTVTLYDRVAKCGDPDCAFHLPRMFNGREMTDEEMTRLMAWEATPFLKFTTKAGKPYEASLRMDENYKVELTFKNDGKREL</sequence>
<dbReference type="SMART" id="SM00436">
    <property type="entry name" value="TOP1Bc"/>
    <property type="match status" value="1"/>
</dbReference>
<dbReference type="Gene3D" id="1.10.460.10">
    <property type="entry name" value="Topoisomerase I, domain 2"/>
    <property type="match status" value="1"/>
</dbReference>
<keyword evidence="6 12" id="KW-0413">Isomerase</keyword>
<dbReference type="GO" id="GO:0006265">
    <property type="term" value="P:DNA topological change"/>
    <property type="evidence" value="ECO:0007669"/>
    <property type="project" value="InterPro"/>
</dbReference>
<evidence type="ECO:0000256" key="4">
    <source>
        <dbReference type="ARBA" id="ARBA00023029"/>
    </source>
</evidence>
<dbReference type="SMART" id="SM00437">
    <property type="entry name" value="TOP1Ac"/>
    <property type="match status" value="1"/>
</dbReference>
<dbReference type="PROSITE" id="PS52039">
    <property type="entry name" value="TOPO_IA_2"/>
    <property type="match status" value="1"/>
</dbReference>
<proteinExistence type="inferred from homology"/>
<dbReference type="Pfam" id="PF13342">
    <property type="entry name" value="Toprim_Crpt"/>
    <property type="match status" value="1"/>
</dbReference>
<evidence type="ECO:0000256" key="6">
    <source>
        <dbReference type="ARBA" id="ARBA00023235"/>
    </source>
</evidence>
<dbReference type="Gene3D" id="2.70.20.10">
    <property type="entry name" value="Topoisomerase I, domain 3"/>
    <property type="match status" value="1"/>
</dbReference>
<dbReference type="RefSeq" id="WP_117700168.1">
    <property type="nucleotide sequence ID" value="NZ_QSPP01000064.1"/>
</dbReference>
<evidence type="ECO:0000256" key="1">
    <source>
        <dbReference type="ARBA" id="ARBA00000213"/>
    </source>
</evidence>
<dbReference type="InterPro" id="IPR013826">
    <property type="entry name" value="Topo_IA_cen_sub3"/>
</dbReference>
<dbReference type="GO" id="GO:0003917">
    <property type="term" value="F:DNA topoisomerase type I (single strand cut, ATP-independent) activity"/>
    <property type="evidence" value="ECO:0007669"/>
    <property type="project" value="UniProtKB-EC"/>
</dbReference>
<dbReference type="GO" id="GO:0043597">
    <property type="term" value="C:cytoplasmic replication fork"/>
    <property type="evidence" value="ECO:0007669"/>
    <property type="project" value="TreeGrafter"/>
</dbReference>
<dbReference type="InterPro" id="IPR023405">
    <property type="entry name" value="Topo_IA_core_domain"/>
</dbReference>
<evidence type="ECO:0000256" key="5">
    <source>
        <dbReference type="ARBA" id="ARBA00023125"/>
    </source>
</evidence>
<dbReference type="GO" id="GO:0003677">
    <property type="term" value="F:DNA binding"/>
    <property type="evidence" value="ECO:0007669"/>
    <property type="project" value="UniProtKB-KW"/>
</dbReference>
<dbReference type="GO" id="GO:0006281">
    <property type="term" value="P:DNA repair"/>
    <property type="evidence" value="ECO:0007669"/>
    <property type="project" value="TreeGrafter"/>
</dbReference>
<dbReference type="Pfam" id="PF01131">
    <property type="entry name" value="Topoisom_bac"/>
    <property type="match status" value="1"/>
</dbReference>
<keyword evidence="5" id="KW-0238">DNA-binding</keyword>
<dbReference type="Gene3D" id="3.40.50.140">
    <property type="match status" value="1"/>
</dbReference>
<dbReference type="InterPro" id="IPR013824">
    <property type="entry name" value="Topo_IA_cen_sub1"/>
</dbReference>
<comment type="catalytic activity">
    <reaction evidence="1">
        <text>ATP-independent breakage of single-stranded DNA, followed by passage and rejoining.</text>
        <dbReference type="EC" id="5.6.2.1"/>
    </reaction>
</comment>
<comment type="similarity">
    <text evidence="2">Belongs to the type IA topoisomerase family.</text>
</comment>
<evidence type="ECO:0000256" key="3">
    <source>
        <dbReference type="ARBA" id="ARBA00012891"/>
    </source>
</evidence>
<comment type="caution">
    <text evidence="12">The sequence shown here is derived from an EMBL/GenBank/DDBJ whole genome shotgun (WGS) entry which is preliminary data.</text>
</comment>
<dbReference type="CDD" id="cd00186">
    <property type="entry name" value="TOP1Ac"/>
    <property type="match status" value="1"/>
</dbReference>
<dbReference type="GO" id="GO:0006310">
    <property type="term" value="P:DNA recombination"/>
    <property type="evidence" value="ECO:0007669"/>
    <property type="project" value="TreeGrafter"/>
</dbReference>
<dbReference type="Gene3D" id="1.10.290.10">
    <property type="entry name" value="Topoisomerase I, domain 4"/>
    <property type="match status" value="1"/>
</dbReference>
<reference evidence="12 13" key="1">
    <citation type="submission" date="2018-08" db="EMBL/GenBank/DDBJ databases">
        <title>A genome reference for cultivated species of the human gut microbiota.</title>
        <authorList>
            <person name="Zou Y."/>
            <person name="Xue W."/>
            <person name="Luo G."/>
        </authorList>
    </citation>
    <scope>NUCLEOTIDE SEQUENCE [LARGE SCALE GENOMIC DNA]</scope>
    <source>
        <strain evidence="12 13">TM05-16</strain>
    </source>
</reference>
<dbReference type="PANTHER" id="PTHR11390:SF21">
    <property type="entry name" value="DNA TOPOISOMERASE 3-ALPHA"/>
    <property type="match status" value="1"/>
</dbReference>
<evidence type="ECO:0000256" key="2">
    <source>
        <dbReference type="ARBA" id="ARBA00009446"/>
    </source>
</evidence>
<dbReference type="PRINTS" id="PR00417">
    <property type="entry name" value="PRTPISMRASEI"/>
</dbReference>
<evidence type="ECO:0000256" key="7">
    <source>
        <dbReference type="ARBA" id="ARBA00030003"/>
    </source>
</evidence>
<keyword evidence="4" id="KW-0799">Topoisomerase</keyword>
<evidence type="ECO:0000256" key="8">
    <source>
        <dbReference type="ARBA" id="ARBA00031985"/>
    </source>
</evidence>
<dbReference type="EC" id="5.6.2.1" evidence="3"/>
<dbReference type="InterPro" id="IPR013497">
    <property type="entry name" value="Topo_IA_cen"/>
</dbReference>
<name>A0A3E4JH52_PHOVU</name>
<evidence type="ECO:0000256" key="10">
    <source>
        <dbReference type="ARBA" id="ARBA00032877"/>
    </source>
</evidence>
<dbReference type="InterPro" id="IPR025589">
    <property type="entry name" value="Toprim_C_rpt"/>
</dbReference>
<dbReference type="InterPro" id="IPR003602">
    <property type="entry name" value="Topo_IA_DNA-bd_dom"/>
</dbReference>
<dbReference type="EMBL" id="QSPP01000064">
    <property type="protein sequence ID" value="RGJ82790.1"/>
    <property type="molecule type" value="Genomic_DNA"/>
</dbReference>
<gene>
    <name evidence="12" type="ORF">DXD46_16240</name>
</gene>
<dbReference type="InterPro" id="IPR013825">
    <property type="entry name" value="Topo_IA_cen_sub2"/>
</dbReference>
<organism evidence="12 13">
    <name type="scientific">Phocaeicola vulgatus</name>
    <name type="common">Bacteroides vulgatus</name>
    <dbReference type="NCBI Taxonomy" id="821"/>
    <lineage>
        <taxon>Bacteria</taxon>
        <taxon>Pseudomonadati</taxon>
        <taxon>Bacteroidota</taxon>
        <taxon>Bacteroidia</taxon>
        <taxon>Bacteroidales</taxon>
        <taxon>Bacteroidaceae</taxon>
        <taxon>Phocaeicola</taxon>
    </lineage>
</organism>
<dbReference type="Proteomes" id="UP000260640">
    <property type="component" value="Unassembled WGS sequence"/>
</dbReference>